<keyword evidence="2" id="KW-1185">Reference proteome</keyword>
<name>A0A431U6E1_9BACT</name>
<dbReference type="AlphaFoldDB" id="A0A431U6E1"/>
<proteinExistence type="predicted"/>
<evidence type="ECO:0000313" key="2">
    <source>
        <dbReference type="Proteomes" id="UP000282184"/>
    </source>
</evidence>
<dbReference type="EMBL" id="RXOF01000002">
    <property type="protein sequence ID" value="RTQ52269.1"/>
    <property type="molecule type" value="Genomic_DNA"/>
</dbReference>
<dbReference type="OrthoDB" id="886678at2"/>
<comment type="caution">
    <text evidence="1">The sequence shown here is derived from an EMBL/GenBank/DDBJ whole genome shotgun (WGS) entry which is preliminary data.</text>
</comment>
<accession>A0A431U6E1</accession>
<dbReference type="RefSeq" id="WP_126691926.1">
    <property type="nucleotide sequence ID" value="NZ_RXOF01000002.1"/>
</dbReference>
<reference evidence="1 2" key="1">
    <citation type="submission" date="2018-12" db="EMBL/GenBank/DDBJ databases">
        <title>Hymenobacter gummosus sp. nov., isolated from a spring.</title>
        <authorList>
            <person name="Nie L."/>
        </authorList>
    </citation>
    <scope>NUCLEOTIDE SEQUENCE [LARGE SCALE GENOMIC DNA]</scope>
    <source>
        <strain evidence="1 2">KCTC 52166</strain>
    </source>
</reference>
<protein>
    <submittedName>
        <fullName evidence="1">Uncharacterized protein</fullName>
    </submittedName>
</protein>
<organism evidence="1 2">
    <name type="scientific">Hymenobacter gummosus</name>
    <dbReference type="NCBI Taxonomy" id="1776032"/>
    <lineage>
        <taxon>Bacteria</taxon>
        <taxon>Pseudomonadati</taxon>
        <taxon>Bacteroidota</taxon>
        <taxon>Cytophagia</taxon>
        <taxon>Cytophagales</taxon>
        <taxon>Hymenobacteraceae</taxon>
        <taxon>Hymenobacter</taxon>
    </lineage>
</organism>
<evidence type="ECO:0000313" key="1">
    <source>
        <dbReference type="EMBL" id="RTQ52269.1"/>
    </source>
</evidence>
<dbReference type="Proteomes" id="UP000282184">
    <property type="component" value="Unassembled WGS sequence"/>
</dbReference>
<sequence>MKTYAGLLLAASLTGCLTARKAPGSPDSAAMLEAAGDRLVLTSANSAQQTRIVRQAQSGDTLLVWYKTGAFVGRANTLKPAPGVRFVKCGGQLYQLTAAGSGWQLQRL</sequence>
<gene>
    <name evidence="1" type="ORF">EJV47_04385</name>
</gene>
<dbReference type="PROSITE" id="PS51257">
    <property type="entry name" value="PROKAR_LIPOPROTEIN"/>
    <property type="match status" value="1"/>
</dbReference>